<dbReference type="Proteomes" id="UP000749559">
    <property type="component" value="Unassembled WGS sequence"/>
</dbReference>
<keyword evidence="3" id="KW-1185">Reference proteome</keyword>
<feature type="compositionally biased region" description="Polar residues" evidence="1">
    <location>
        <begin position="718"/>
        <end position="727"/>
    </location>
</feature>
<dbReference type="PANTHER" id="PTHR46459:SF1">
    <property type="entry name" value="E1A-BINDING PROTEIN P400"/>
    <property type="match status" value="1"/>
</dbReference>
<proteinExistence type="predicted"/>
<dbReference type="GO" id="GO:0003682">
    <property type="term" value="F:chromatin binding"/>
    <property type="evidence" value="ECO:0007669"/>
    <property type="project" value="TreeGrafter"/>
</dbReference>
<organism evidence="2 3">
    <name type="scientific">Owenia fusiformis</name>
    <name type="common">Polychaete worm</name>
    <dbReference type="NCBI Taxonomy" id="6347"/>
    <lineage>
        <taxon>Eukaryota</taxon>
        <taxon>Metazoa</taxon>
        <taxon>Spiralia</taxon>
        <taxon>Lophotrochozoa</taxon>
        <taxon>Annelida</taxon>
        <taxon>Polychaeta</taxon>
        <taxon>Sedentaria</taxon>
        <taxon>Canalipalpata</taxon>
        <taxon>Sabellida</taxon>
        <taxon>Oweniida</taxon>
        <taxon>Oweniidae</taxon>
        <taxon>Owenia</taxon>
    </lineage>
</organism>
<reference evidence="2" key="1">
    <citation type="submission" date="2022-03" db="EMBL/GenBank/DDBJ databases">
        <authorList>
            <person name="Martin C."/>
        </authorList>
    </citation>
    <scope>NUCLEOTIDE SEQUENCE</scope>
</reference>
<comment type="caution">
    <text evidence="2">The sequence shown here is derived from an EMBL/GenBank/DDBJ whole genome shotgun (WGS) entry which is preliminary data.</text>
</comment>
<dbReference type="GO" id="GO:0006281">
    <property type="term" value="P:DNA repair"/>
    <property type="evidence" value="ECO:0007669"/>
    <property type="project" value="TreeGrafter"/>
</dbReference>
<dbReference type="OrthoDB" id="103349at2759"/>
<dbReference type="GO" id="GO:0035267">
    <property type="term" value="C:NuA4 histone acetyltransferase complex"/>
    <property type="evidence" value="ECO:0007669"/>
    <property type="project" value="TreeGrafter"/>
</dbReference>
<protein>
    <submittedName>
        <fullName evidence="2">Uncharacterized protein</fullName>
    </submittedName>
</protein>
<dbReference type="EMBL" id="CAIIXF020000012">
    <property type="protein sequence ID" value="CAH1801799.1"/>
    <property type="molecule type" value="Genomic_DNA"/>
</dbReference>
<evidence type="ECO:0000313" key="3">
    <source>
        <dbReference type="Proteomes" id="UP000749559"/>
    </source>
</evidence>
<dbReference type="GO" id="GO:0000812">
    <property type="term" value="C:Swr1 complex"/>
    <property type="evidence" value="ECO:0007669"/>
    <property type="project" value="TreeGrafter"/>
</dbReference>
<feature type="non-terminal residue" evidence="2">
    <location>
        <position position="1"/>
    </location>
</feature>
<evidence type="ECO:0000313" key="2">
    <source>
        <dbReference type="EMBL" id="CAH1801799.1"/>
    </source>
</evidence>
<dbReference type="AlphaFoldDB" id="A0A8J1TME6"/>
<sequence>EEGKILYDINPRKPKKTKSLYKILTANRPNLSKNNRPMRTSQLFMQDNYSQVSTLHTFKFDCMKNAAAKRTPTLRPKLVNPTTKNPKHAAVLQESGINYDQPLTPIQVAAIRADRIAREKKQSQQAAEQLAQQRAAQTTTTTAVATATTVTAGIVKAATSQAVATAAGATTVMTVSGTLTPASRARVSSAMNIHELSQALANNQRAQGQAGTATAVITTALTAQLVAAQRAAQSTASPATTAVVTAGTINSQLTQATGVTTAKNFTPAQLTMYKRQLAATASRTNQAQQAEALRREQLRKLAAQGKTVSVTSPLITSITSGQVATRPQIAHQIKQGQQAQRPVTEAEMQLLLKQRHIQQQQQKAAQAAAQQASAQAQAQAAQGLTPTQILAQAQQQASSQSPVATLVKTVSGAAGSTSMTIPVSAVNVGGVTIPSKGGTAKVVTAQQRLQQHQLLQLQRNRQAQQQKITLQQVAGKTPIPVNAVQIIQQPLSAQKSPVTVQQIHQIMRQQQQAAQNQGNHGNQAQTIQQIITSVSPASSQPATLIVTQAQPTLGSRVNLPGHVVTTLSQPRASISLTGNTGARQITAALGSSSSLVTGGTIVKPLEHSVASPAQTKPTLTTIAAPKSQTQPQIHHVAVSHAAAASLSHQVAVSHQAAAPTTAVTQASPATMVRVSQAAVSTQSQAAAQAVAQQIQQQAALAQAQAQTGVSPGQVVGQAGQQSKQSPYQMRLRNPPKH</sequence>
<evidence type="ECO:0000256" key="1">
    <source>
        <dbReference type="SAM" id="MobiDB-lite"/>
    </source>
</evidence>
<feature type="region of interest" description="Disordered" evidence="1">
    <location>
        <begin position="705"/>
        <end position="737"/>
    </location>
</feature>
<accession>A0A8J1TME6</accession>
<dbReference type="PANTHER" id="PTHR46459">
    <property type="entry name" value="E1A-BINDING PROTEIN P400-RELATED"/>
    <property type="match status" value="1"/>
</dbReference>
<gene>
    <name evidence="2" type="ORF">OFUS_LOCUS25546</name>
</gene>
<name>A0A8J1TME6_OWEFU</name>